<dbReference type="RefSeq" id="WP_014545577.1">
    <property type="nucleotide sequence ID" value="NC_013410.1"/>
</dbReference>
<evidence type="ECO:0000313" key="3">
    <source>
        <dbReference type="Proteomes" id="UP000000517"/>
    </source>
</evidence>
<reference evidence="3" key="2">
    <citation type="submission" date="2010-08" db="EMBL/GenBank/DDBJ databases">
        <title>Complete sequence of Fibrobacter succinogenes subsp. succinogenes S85.</title>
        <authorList>
            <person name="Durkin A.S."/>
            <person name="Nelson K.E."/>
            <person name="Morrison M."/>
            <person name="Forsberg C.W."/>
            <person name="Wilson D.B."/>
            <person name="Russell J.B."/>
            <person name="Cann I.K.O."/>
            <person name="Mackie R.I."/>
            <person name="White B.A."/>
        </authorList>
    </citation>
    <scope>NUCLEOTIDE SEQUENCE [LARGE SCALE GENOMIC DNA]</scope>
    <source>
        <strain evidence="3">ATCC 19169 / S85</strain>
    </source>
</reference>
<evidence type="ECO:0000313" key="4">
    <source>
        <dbReference type="Proteomes" id="UP000001497"/>
    </source>
</evidence>
<dbReference type="HOGENOM" id="CLU_1208299_0_0_0"/>
<dbReference type="KEGG" id="fsc:FSU_1263"/>
<gene>
    <name evidence="1" type="ordered locus">Fisuc_0820</name>
    <name evidence="2" type="ordered locus">FSU_1263</name>
</gene>
<dbReference type="Proteomes" id="UP000000517">
    <property type="component" value="Chromosome"/>
</dbReference>
<dbReference type="EMBL" id="CP002158">
    <property type="protein sequence ID" value="ADL26548.1"/>
    <property type="molecule type" value="Genomic_DNA"/>
</dbReference>
<organism evidence="2 3">
    <name type="scientific">Fibrobacter succinogenes (strain ATCC 19169 / S85)</name>
    <dbReference type="NCBI Taxonomy" id="59374"/>
    <lineage>
        <taxon>Bacteria</taxon>
        <taxon>Pseudomonadati</taxon>
        <taxon>Fibrobacterota</taxon>
        <taxon>Fibrobacteria</taxon>
        <taxon>Fibrobacterales</taxon>
        <taxon>Fibrobacteraceae</taxon>
        <taxon>Fibrobacter</taxon>
    </lineage>
</organism>
<keyword evidence="4" id="KW-1185">Reference proteome</keyword>
<dbReference type="EMBL" id="CP001792">
    <property type="protein sequence ID" value="ACX74430.1"/>
    <property type="molecule type" value="Genomic_DNA"/>
</dbReference>
<dbReference type="KEGG" id="fsu:Fisuc_0820"/>
<accession>C9RNI4</accession>
<proteinExistence type="predicted"/>
<reference evidence="2" key="3">
    <citation type="submission" date="2010-08" db="EMBL/GenBank/DDBJ databases">
        <authorList>
            <person name="Durkin A.S."/>
            <person name="Nelson K.E."/>
            <person name="Morrison M."/>
            <person name="Forsberg C.W."/>
            <person name="Wilson D.B."/>
            <person name="Russell J.B."/>
            <person name="Cann I.K.O."/>
            <person name="Mackie R.I."/>
            <person name="White B.A."/>
        </authorList>
    </citation>
    <scope>NUCLEOTIDE SEQUENCE</scope>
    <source>
        <strain evidence="2">S85</strain>
    </source>
</reference>
<reference evidence="1 4" key="1">
    <citation type="submission" date="2009-10" db="EMBL/GenBank/DDBJ databases">
        <title>Complete sequence of Fibrobacter succinogenes subsp. succinogenes S85.</title>
        <authorList>
            <consortium name="US DOE Joint Genome Institute"/>
            <person name="Lucas S."/>
            <person name="Copeland A."/>
            <person name="Lapidus A."/>
            <person name="Glavina del Rio T."/>
            <person name="Tice H."/>
            <person name="Bruce D."/>
            <person name="Goodwin L."/>
            <person name="Pitluck S."/>
            <person name="Chertkov O."/>
            <person name="Detter J.C."/>
            <person name="Han C."/>
            <person name="Tapia R."/>
            <person name="Larimer F."/>
            <person name="Land M."/>
            <person name="Hauser L."/>
            <person name="Kyrpides N."/>
            <person name="Mikhailova N."/>
            <person name="Weimer P.J."/>
            <person name="Stevenson D.M."/>
            <person name="Boyum J."/>
            <person name="Brumm P.I."/>
            <person name="Mead D."/>
        </authorList>
    </citation>
    <scope>NUCLEOTIDE SEQUENCE [LARGE SCALE GENOMIC DNA]</scope>
    <source>
        <strain evidence="4">ATCC 19169 / S85</strain>
        <strain evidence="1">S85</strain>
    </source>
</reference>
<name>C9RNI4_FIBSS</name>
<evidence type="ECO:0000313" key="1">
    <source>
        <dbReference type="EMBL" id="ACX74430.1"/>
    </source>
</evidence>
<evidence type="ECO:0000313" key="2">
    <source>
        <dbReference type="EMBL" id="ADL26548.1"/>
    </source>
</evidence>
<dbReference type="Proteomes" id="UP000001497">
    <property type="component" value="Chromosome"/>
</dbReference>
<protein>
    <recommendedName>
        <fullName evidence="5">TIGR04255 family protein</fullName>
    </recommendedName>
</protein>
<dbReference type="AlphaFoldDB" id="C9RNI4"/>
<evidence type="ECO:0008006" key="5">
    <source>
        <dbReference type="Google" id="ProtNLM"/>
    </source>
</evidence>
<sequence length="229" mass="26781">MAIEKQLLRMRGTVFTDSLISFDENKAEQIKSVLSSEPLYTVLLQNLSNVFLPAQAFQDWGLRTLKTSVLEIRANKIDFFSTTEQTESDFCNTFADKISQIQDLLNFKIRRLAFAPSYTIKAENYRPFIEINFKKSMFQDTLMQDFSFSRVFYKNELINGSNYEIIYNSNISIQPIAFTPFNENRQILINQDINTKDLGKQIFTKEDSTAFYHNVPLWNENYLKMFVGE</sequence>